<reference evidence="2" key="1">
    <citation type="submission" date="2020-11" db="EMBL/GenBank/DDBJ databases">
        <authorList>
            <person name="Tran Van P."/>
        </authorList>
    </citation>
    <scope>NUCLEOTIDE SEQUENCE</scope>
</reference>
<dbReference type="GO" id="GO:0005886">
    <property type="term" value="C:plasma membrane"/>
    <property type="evidence" value="ECO:0007669"/>
    <property type="project" value="TreeGrafter"/>
</dbReference>
<dbReference type="GO" id="GO:0016197">
    <property type="term" value="P:endosomal transport"/>
    <property type="evidence" value="ECO:0007669"/>
    <property type="project" value="TreeGrafter"/>
</dbReference>
<accession>A0A7R9A7Y3</accession>
<dbReference type="PANTHER" id="PTHR34009">
    <property type="entry name" value="PROTEIN STAR"/>
    <property type="match status" value="1"/>
</dbReference>
<organism evidence="2">
    <name type="scientific">Darwinula stevensoni</name>
    <dbReference type="NCBI Taxonomy" id="69355"/>
    <lineage>
        <taxon>Eukaryota</taxon>
        <taxon>Metazoa</taxon>
        <taxon>Ecdysozoa</taxon>
        <taxon>Arthropoda</taxon>
        <taxon>Crustacea</taxon>
        <taxon>Oligostraca</taxon>
        <taxon>Ostracoda</taxon>
        <taxon>Podocopa</taxon>
        <taxon>Podocopida</taxon>
        <taxon>Darwinulocopina</taxon>
        <taxon>Darwinuloidea</taxon>
        <taxon>Darwinulidae</taxon>
        <taxon>Darwinula</taxon>
    </lineage>
</organism>
<name>A0A7R9A7Y3_9CRUS</name>
<dbReference type="GO" id="GO:0006888">
    <property type="term" value="P:endoplasmic reticulum to Golgi vesicle-mediated transport"/>
    <property type="evidence" value="ECO:0007669"/>
    <property type="project" value="TreeGrafter"/>
</dbReference>
<proteinExistence type="predicted"/>
<evidence type="ECO:0000313" key="2">
    <source>
        <dbReference type="EMBL" id="CAD7248143.1"/>
    </source>
</evidence>
<dbReference type="Pfam" id="PF05050">
    <property type="entry name" value="Methyltransf_21"/>
    <property type="match status" value="1"/>
</dbReference>
<sequence length="257" mass="30031">MLLFVLLGAETEKWDEREVQWRILEKEERILGNDSRLLRYIRDYVLIPPLPRKVPYRLSSPKKHHFSQIGDQVTFLKTYFGNTSGGFFIEAGAYEGEALSNTLWLERERNWTGLLIEPDSTNFACLKQKRRKSWLAHSCLSPLPYAQKMSLEGGGSGGRMTPSRQEKNRQMHNIICFPLESFLWAIGQSKVDFFSLDIEGLDYKVLSSIPWDILDIRVLLVETYHVERNDVLRFMAEKKYRHVQNISADDVFEKLRN</sequence>
<dbReference type="GO" id="GO:0005794">
    <property type="term" value="C:Golgi apparatus"/>
    <property type="evidence" value="ECO:0007669"/>
    <property type="project" value="TreeGrafter"/>
</dbReference>
<dbReference type="InterPro" id="IPR006342">
    <property type="entry name" value="FkbM_mtfrase"/>
</dbReference>
<dbReference type="Gene3D" id="3.40.50.150">
    <property type="entry name" value="Vaccinia Virus protein VP39"/>
    <property type="match status" value="1"/>
</dbReference>
<feature type="domain" description="Methyltransferase FkbM" evidence="1">
    <location>
        <begin position="91"/>
        <end position="241"/>
    </location>
</feature>
<protein>
    <recommendedName>
        <fullName evidence="1">Methyltransferase FkbM domain-containing protein</fullName>
    </recommendedName>
</protein>
<dbReference type="PANTHER" id="PTHR34009:SF2">
    <property type="entry name" value="PROTEIN STAR"/>
    <property type="match status" value="1"/>
</dbReference>
<dbReference type="InterPro" id="IPR053202">
    <property type="entry name" value="EGF_Rcpt_Signaling_Reg"/>
</dbReference>
<keyword evidence="3" id="KW-1185">Reference proteome</keyword>
<evidence type="ECO:0000259" key="1">
    <source>
        <dbReference type="Pfam" id="PF05050"/>
    </source>
</evidence>
<dbReference type="EMBL" id="LR901239">
    <property type="protein sequence ID" value="CAD7248143.1"/>
    <property type="molecule type" value="Genomic_DNA"/>
</dbReference>
<gene>
    <name evidence="2" type="ORF">DSTB1V02_LOCUS7963</name>
</gene>
<dbReference type="Proteomes" id="UP000677054">
    <property type="component" value="Unassembled WGS sequence"/>
</dbReference>
<dbReference type="SUPFAM" id="SSF53335">
    <property type="entry name" value="S-adenosyl-L-methionine-dependent methyltransferases"/>
    <property type="match status" value="1"/>
</dbReference>
<evidence type="ECO:0000313" key="3">
    <source>
        <dbReference type="Proteomes" id="UP000677054"/>
    </source>
</evidence>
<dbReference type="EMBL" id="CAJPEV010001722">
    <property type="protein sequence ID" value="CAG0894034.1"/>
    <property type="molecule type" value="Genomic_DNA"/>
</dbReference>
<dbReference type="GO" id="GO:0005789">
    <property type="term" value="C:endoplasmic reticulum membrane"/>
    <property type="evidence" value="ECO:0007669"/>
    <property type="project" value="TreeGrafter"/>
</dbReference>
<dbReference type="OrthoDB" id="6381097at2759"/>
<dbReference type="InterPro" id="IPR029063">
    <property type="entry name" value="SAM-dependent_MTases_sf"/>
</dbReference>
<dbReference type="AlphaFoldDB" id="A0A7R9A7Y3"/>
<dbReference type="GO" id="GO:0031902">
    <property type="term" value="C:late endosome membrane"/>
    <property type="evidence" value="ECO:0007669"/>
    <property type="project" value="TreeGrafter"/>
</dbReference>